<name>A0A8H4KVT7_9HYPO</name>
<feature type="compositionally biased region" description="Basic and acidic residues" evidence="1">
    <location>
        <begin position="244"/>
        <end position="255"/>
    </location>
</feature>
<dbReference type="EMBL" id="JAADJG010000050">
    <property type="protein sequence ID" value="KAF4456638.1"/>
    <property type="molecule type" value="Genomic_DNA"/>
</dbReference>
<feature type="compositionally biased region" description="Basic and acidic residues" evidence="1">
    <location>
        <begin position="267"/>
        <end position="278"/>
    </location>
</feature>
<dbReference type="AlphaFoldDB" id="A0A8H4KVT7"/>
<dbReference type="OrthoDB" id="10625201at2759"/>
<protein>
    <submittedName>
        <fullName evidence="2">Uncharacterized protein</fullName>
    </submittedName>
</protein>
<evidence type="ECO:0000313" key="3">
    <source>
        <dbReference type="Proteomes" id="UP000605986"/>
    </source>
</evidence>
<keyword evidence="3" id="KW-1185">Reference proteome</keyword>
<sequence length="447" mass="53352">MALPKKNKIRDNGSAVLQSRSNNRIKYQAEPGTSLATRKTKRKVEESNITEPEETPEGEHRRRQKKVRHHHRVKWKPEGELVEIATFDREQTPEDSSSEAEVNHEADRVIHWLTAEPLEDGTASGVPEDDTSSNSTHPGLTAMWEVVHEGARWKMDLIQRLDGLSGQPRDHFARRKWRKLKKEKPGIYEMLRKENKYLNCVRQESLAQESGNKEKKRLRRRRLLTRHQYAFVIQSNGYERWGKKEALQRESKTPGDEVEDDSTSSSHLEEEMPTERPKVPYGYPNDELESWRARVRRKIEDQQLGKDDSDEEWSRQENLMYEKRYELYTIKMEHDAYLEQYKKYHIALHFPKRKEMEVEMRNRRRLGLDQEPTNEGGKRRKLDFCTIWKWKILQQGEIQGLDEEHQEMWRRIKEAELREKKPALWRLLKREHEQDYWLEKASEGSGH</sequence>
<feature type="compositionally biased region" description="Basic residues" evidence="1">
    <location>
        <begin position="61"/>
        <end position="74"/>
    </location>
</feature>
<feature type="region of interest" description="Disordered" evidence="1">
    <location>
        <begin position="119"/>
        <end position="139"/>
    </location>
</feature>
<dbReference type="Proteomes" id="UP000605986">
    <property type="component" value="Unassembled WGS sequence"/>
</dbReference>
<organism evidence="2 3">
    <name type="scientific">Fusarium austroafricanum</name>
    <dbReference type="NCBI Taxonomy" id="2364996"/>
    <lineage>
        <taxon>Eukaryota</taxon>
        <taxon>Fungi</taxon>
        <taxon>Dikarya</taxon>
        <taxon>Ascomycota</taxon>
        <taxon>Pezizomycotina</taxon>
        <taxon>Sordariomycetes</taxon>
        <taxon>Hypocreomycetidae</taxon>
        <taxon>Hypocreales</taxon>
        <taxon>Nectriaceae</taxon>
        <taxon>Fusarium</taxon>
        <taxon>Fusarium concolor species complex</taxon>
    </lineage>
</organism>
<proteinExistence type="predicted"/>
<gene>
    <name evidence="2" type="ORF">F53441_1296</name>
</gene>
<evidence type="ECO:0000256" key="1">
    <source>
        <dbReference type="SAM" id="MobiDB-lite"/>
    </source>
</evidence>
<accession>A0A8H4KVT7</accession>
<evidence type="ECO:0000313" key="2">
    <source>
        <dbReference type="EMBL" id="KAF4456638.1"/>
    </source>
</evidence>
<feature type="region of interest" description="Disordered" evidence="1">
    <location>
        <begin position="1"/>
        <end position="74"/>
    </location>
</feature>
<reference evidence="2" key="1">
    <citation type="submission" date="2020-01" db="EMBL/GenBank/DDBJ databases">
        <title>Identification and distribution of gene clusters putatively required for synthesis of sphingolipid metabolism inhibitors in phylogenetically diverse species of the filamentous fungus Fusarium.</title>
        <authorList>
            <person name="Kim H.-S."/>
            <person name="Busman M."/>
            <person name="Brown D.W."/>
            <person name="Divon H."/>
            <person name="Uhlig S."/>
            <person name="Proctor R.H."/>
        </authorList>
    </citation>
    <scope>NUCLEOTIDE SEQUENCE</scope>
    <source>
        <strain evidence="2">NRRL 53441</strain>
    </source>
</reference>
<comment type="caution">
    <text evidence="2">The sequence shown here is derived from an EMBL/GenBank/DDBJ whole genome shotgun (WGS) entry which is preliminary data.</text>
</comment>
<feature type="region of interest" description="Disordered" evidence="1">
    <location>
        <begin position="244"/>
        <end position="283"/>
    </location>
</feature>
<feature type="compositionally biased region" description="Polar residues" evidence="1">
    <location>
        <begin position="15"/>
        <end position="25"/>
    </location>
</feature>